<dbReference type="Gene3D" id="2.30.42.10">
    <property type="match status" value="1"/>
</dbReference>
<protein>
    <recommendedName>
        <fullName evidence="1">PDZ domain-containing protein</fullName>
    </recommendedName>
</protein>
<sequence length="237" mass="25451">MSTPADGILQWFERDLPQFFGVVRDDKTHTRRETKAPSVIPGWDKGKVDSNAVFGAKPDVGLVLGEEMQAGYATGFLIVEDFTEGGPAARSGMIGLGDRLLAVDGDGASGVSAFKMAQRLEGREGSHVQLSMMATGPGGRRYAVTLPRKYPFMAQRQHPKGKLAQPPQRMTVTQLNEQNDGKACSAPQQLALENVSAVTSQGVTLAAALKGVPIAPQRRREYLPVSGKELPCTVVFD</sequence>
<name>A0A6T8MVS0_HEMAN</name>
<proteinExistence type="predicted"/>
<dbReference type="PROSITE" id="PS50106">
    <property type="entry name" value="PDZ"/>
    <property type="match status" value="1"/>
</dbReference>
<dbReference type="AlphaFoldDB" id="A0A6T8MVS0"/>
<accession>A0A6T8MVS0</accession>
<dbReference type="SUPFAM" id="SSF50156">
    <property type="entry name" value="PDZ domain-like"/>
    <property type="match status" value="1"/>
</dbReference>
<organism evidence="2">
    <name type="scientific">Hemiselmis andersenii</name>
    <name type="common">Cryptophyte alga</name>
    <dbReference type="NCBI Taxonomy" id="464988"/>
    <lineage>
        <taxon>Eukaryota</taxon>
        <taxon>Cryptophyceae</taxon>
        <taxon>Cryptomonadales</taxon>
        <taxon>Hemiselmidaceae</taxon>
        <taxon>Hemiselmis</taxon>
    </lineage>
</organism>
<dbReference type="InterPro" id="IPR001478">
    <property type="entry name" value="PDZ"/>
</dbReference>
<reference evidence="2" key="1">
    <citation type="submission" date="2021-01" db="EMBL/GenBank/DDBJ databases">
        <authorList>
            <person name="Corre E."/>
            <person name="Pelletier E."/>
            <person name="Niang G."/>
            <person name="Scheremetjew M."/>
            <person name="Finn R."/>
            <person name="Kale V."/>
            <person name="Holt S."/>
            <person name="Cochrane G."/>
            <person name="Meng A."/>
            <person name="Brown T."/>
            <person name="Cohen L."/>
        </authorList>
    </citation>
    <scope>NUCLEOTIDE SEQUENCE</scope>
    <source>
        <strain evidence="2">CCMP644</strain>
    </source>
</reference>
<dbReference type="EMBL" id="HBFX01001716">
    <property type="protein sequence ID" value="CAD8946501.1"/>
    <property type="molecule type" value="Transcribed_RNA"/>
</dbReference>
<feature type="domain" description="PDZ" evidence="1">
    <location>
        <begin position="52"/>
        <end position="121"/>
    </location>
</feature>
<evidence type="ECO:0000313" key="2">
    <source>
        <dbReference type="EMBL" id="CAD8946501.1"/>
    </source>
</evidence>
<evidence type="ECO:0000259" key="1">
    <source>
        <dbReference type="PROSITE" id="PS50106"/>
    </source>
</evidence>
<dbReference type="InterPro" id="IPR036034">
    <property type="entry name" value="PDZ_sf"/>
</dbReference>
<gene>
    <name evidence="2" type="ORF">HAND00432_LOCUS1019</name>
</gene>